<reference evidence="1 2" key="1">
    <citation type="journal article" date="2016" name="Front. Microbiol.">
        <title>High-Level Heat Resistance of Spores of Bacillus amyloliquefaciens and Bacillus licheniformis Results from the Presence of a spoVA Operon in a Tn1546 Transposon.</title>
        <authorList>
            <person name="Berendsen E.M."/>
            <person name="Koning R.A."/>
            <person name="Boekhorst J."/>
            <person name="de Jong A."/>
            <person name="Kuipers O.P."/>
            <person name="Wells-Bennik M.H."/>
        </authorList>
    </citation>
    <scope>NUCLEOTIDE SEQUENCE [LARGE SCALE GENOMIC DNA]</scope>
    <source>
        <strain evidence="1 2">B4121</strain>
    </source>
</reference>
<sequence length="40" mass="4759">MKKRLIKTDSYPTNLSFGFIKKFEHFLVPFAKRSFHDLLG</sequence>
<accession>A0A7Z1B2D8</accession>
<proteinExistence type="predicted"/>
<comment type="caution">
    <text evidence="1">The sequence shown here is derived from an EMBL/GenBank/DDBJ whole genome shotgun (WGS) entry which is preliminary data.</text>
</comment>
<dbReference type="EMBL" id="LKPO01000021">
    <property type="protein sequence ID" value="OLF89951.1"/>
    <property type="molecule type" value="Genomic_DNA"/>
</dbReference>
<dbReference type="AlphaFoldDB" id="A0A7Z1B2D8"/>
<evidence type="ECO:0000313" key="1">
    <source>
        <dbReference type="EMBL" id="OLF89951.1"/>
    </source>
</evidence>
<gene>
    <name evidence="1" type="ORF">B4121_3226</name>
</gene>
<protein>
    <submittedName>
        <fullName evidence="1">Uncharacterized protein</fullName>
    </submittedName>
</protein>
<name>A0A7Z1B2D8_9BACI</name>
<dbReference type="Proteomes" id="UP000185604">
    <property type="component" value="Unassembled WGS sequence"/>
</dbReference>
<evidence type="ECO:0000313" key="2">
    <source>
        <dbReference type="Proteomes" id="UP000185604"/>
    </source>
</evidence>
<organism evidence="1 2">
    <name type="scientific">Bacillus paralicheniformis</name>
    <dbReference type="NCBI Taxonomy" id="1648923"/>
    <lineage>
        <taxon>Bacteria</taxon>
        <taxon>Bacillati</taxon>
        <taxon>Bacillota</taxon>
        <taxon>Bacilli</taxon>
        <taxon>Bacillales</taxon>
        <taxon>Bacillaceae</taxon>
        <taxon>Bacillus</taxon>
    </lineage>
</organism>